<reference evidence="1 2" key="1">
    <citation type="submission" date="2018-03" db="EMBL/GenBank/DDBJ databases">
        <title>Genomic Encyclopedia of Archaeal and Bacterial Type Strains, Phase II (KMG-II): from individual species to whole genera.</title>
        <authorList>
            <person name="Goeker M."/>
        </authorList>
    </citation>
    <scope>NUCLEOTIDE SEQUENCE [LARGE SCALE GENOMIC DNA]</scope>
    <source>
        <strain evidence="1 2">DSM 19711</strain>
    </source>
</reference>
<dbReference type="Proteomes" id="UP000238083">
    <property type="component" value="Unassembled WGS sequence"/>
</dbReference>
<accession>A0A2T0QLV7</accession>
<name>A0A2T0QLV7_9ACTN</name>
<organism evidence="1 2">
    <name type="scientific">Kineococcus rhizosphaerae</name>
    <dbReference type="NCBI Taxonomy" id="559628"/>
    <lineage>
        <taxon>Bacteria</taxon>
        <taxon>Bacillati</taxon>
        <taxon>Actinomycetota</taxon>
        <taxon>Actinomycetes</taxon>
        <taxon>Kineosporiales</taxon>
        <taxon>Kineosporiaceae</taxon>
        <taxon>Kineococcus</taxon>
    </lineage>
</organism>
<sequence>MDEDQEHGELFIEAMDQAWVWRCRCEVADGVAPNEVAARAALDEHLASVS</sequence>
<evidence type="ECO:0000313" key="1">
    <source>
        <dbReference type="EMBL" id="PRY05403.1"/>
    </source>
</evidence>
<dbReference type="AlphaFoldDB" id="A0A2T0QLV7"/>
<dbReference type="EMBL" id="PVZF01000039">
    <property type="protein sequence ID" value="PRY05403.1"/>
    <property type="molecule type" value="Genomic_DNA"/>
</dbReference>
<protein>
    <submittedName>
        <fullName evidence="1">Uncharacterized protein</fullName>
    </submittedName>
</protein>
<keyword evidence="2" id="KW-1185">Reference proteome</keyword>
<gene>
    <name evidence="1" type="ORF">CLV37_13915</name>
</gene>
<proteinExistence type="predicted"/>
<evidence type="ECO:0000313" key="2">
    <source>
        <dbReference type="Proteomes" id="UP000238083"/>
    </source>
</evidence>
<dbReference type="RefSeq" id="WP_170127536.1">
    <property type="nucleotide sequence ID" value="NZ_PVZF01000039.1"/>
</dbReference>
<comment type="caution">
    <text evidence="1">The sequence shown here is derived from an EMBL/GenBank/DDBJ whole genome shotgun (WGS) entry which is preliminary data.</text>
</comment>